<dbReference type="InterPro" id="IPR029351">
    <property type="entry name" value="GAD_dom"/>
</dbReference>
<dbReference type="InterPro" id="IPR004365">
    <property type="entry name" value="NA-bd_OB_tRNA"/>
</dbReference>
<dbReference type="CDD" id="cd04317">
    <property type="entry name" value="EcAspRS_like_N"/>
    <property type="match status" value="1"/>
</dbReference>
<dbReference type="InterPro" id="IPR002312">
    <property type="entry name" value="Asp/Asn-tRNA-synth_IIb"/>
</dbReference>
<dbReference type="PANTHER" id="PTHR22594">
    <property type="entry name" value="ASPARTYL/LYSYL-TRNA SYNTHETASE"/>
    <property type="match status" value="1"/>
</dbReference>
<dbReference type="RefSeq" id="WP_009062090.1">
    <property type="nucleotide sequence ID" value="NZ_JAHXRZ010000011.1"/>
</dbReference>
<dbReference type="PROSITE" id="PS50862">
    <property type="entry name" value="AA_TRNA_LIGASE_II"/>
    <property type="match status" value="1"/>
</dbReference>
<evidence type="ECO:0000259" key="8">
    <source>
        <dbReference type="PROSITE" id="PS50862"/>
    </source>
</evidence>
<comment type="function">
    <text evidence="7">Aspartyl-tRNA synthetase with relaxed tRNA specificity since it is able to aspartylate not only its cognate tRNA(Asp) but also tRNA(Asn). Reaction proceeds in two steps: L-aspartate is first activated by ATP to form Asp-AMP and then transferred to the acceptor end of tRNA(Asp/Asn).</text>
</comment>
<feature type="domain" description="Aminoacyl-transfer RNA synthetases class-II family profile" evidence="8">
    <location>
        <begin position="147"/>
        <end position="562"/>
    </location>
</feature>
<feature type="binding site" evidence="7">
    <location>
        <position position="454"/>
    </location>
    <ligand>
        <name>L-aspartate</name>
        <dbReference type="ChEBI" id="CHEBI:29991"/>
    </ligand>
</feature>
<dbReference type="InterPro" id="IPR004524">
    <property type="entry name" value="Asp-tRNA-ligase_1"/>
</dbReference>
<dbReference type="InterPro" id="IPR006195">
    <property type="entry name" value="aa-tRNA-synth_II"/>
</dbReference>
<dbReference type="PANTHER" id="PTHR22594:SF5">
    <property type="entry name" value="ASPARTATE--TRNA LIGASE, MITOCHONDRIAL"/>
    <property type="match status" value="1"/>
</dbReference>
<keyword evidence="2 7" id="KW-0436">Ligase</keyword>
<keyword evidence="6 7" id="KW-0030">Aminoacyl-tRNA synthetase</keyword>
<keyword evidence="3 7" id="KW-0547">Nucleotide-binding</keyword>
<evidence type="ECO:0000256" key="4">
    <source>
        <dbReference type="ARBA" id="ARBA00022840"/>
    </source>
</evidence>
<dbReference type="Pfam" id="PF02938">
    <property type="entry name" value="GAD"/>
    <property type="match status" value="1"/>
</dbReference>
<evidence type="ECO:0000256" key="3">
    <source>
        <dbReference type="ARBA" id="ARBA00022741"/>
    </source>
</evidence>
<comment type="subcellular location">
    <subcellularLocation>
        <location evidence="7">Cytoplasm</location>
    </subcellularLocation>
</comment>
<organism evidence="9 10">
    <name type="scientific">Candidatus Methylacidiphilum fumarolicum</name>
    <dbReference type="NCBI Taxonomy" id="591154"/>
    <lineage>
        <taxon>Bacteria</taxon>
        <taxon>Pseudomonadati</taxon>
        <taxon>Verrucomicrobiota</taxon>
        <taxon>Methylacidiphilae</taxon>
        <taxon>Methylacidiphilales</taxon>
        <taxon>Methylacidiphilaceae</taxon>
        <taxon>Methylacidiphilum (ex Ratnadevi et al. 2023)</taxon>
    </lineage>
</organism>
<dbReference type="InterPro" id="IPR004115">
    <property type="entry name" value="GAD-like_sf"/>
</dbReference>
<feature type="site" description="Important for tRNA non-discrimination" evidence="7">
    <location>
        <position position="89"/>
    </location>
</feature>
<evidence type="ECO:0000256" key="2">
    <source>
        <dbReference type="ARBA" id="ARBA00022598"/>
    </source>
</evidence>
<proteinExistence type="inferred from homology"/>
<dbReference type="SUPFAM" id="SSF55681">
    <property type="entry name" value="Class II aaRS and biotin synthetases"/>
    <property type="match status" value="1"/>
</dbReference>
<dbReference type="NCBIfam" id="TIGR00459">
    <property type="entry name" value="aspS_bact"/>
    <property type="match status" value="1"/>
</dbReference>
<comment type="similarity">
    <text evidence="1 7">Belongs to the class-II aminoacyl-tRNA synthetase family. Type 1 subfamily.</text>
</comment>
<evidence type="ECO:0000256" key="7">
    <source>
        <dbReference type="HAMAP-Rule" id="MF_00044"/>
    </source>
</evidence>
<dbReference type="Gene3D" id="3.30.930.10">
    <property type="entry name" value="Bira Bifunctional Protein, Domain 2"/>
    <property type="match status" value="1"/>
</dbReference>
<reference evidence="9" key="1">
    <citation type="submission" date="2023-03" db="EMBL/GenBank/DDBJ databases">
        <authorList>
            <person name="Cremers G."/>
            <person name="Picone N."/>
        </authorList>
    </citation>
    <scope>NUCLEOTIDE SEQUENCE</scope>
    <source>
        <strain evidence="9">Sample_alias</strain>
    </source>
</reference>
<dbReference type="EC" id="6.1.1.23" evidence="7"/>
<evidence type="ECO:0000256" key="5">
    <source>
        <dbReference type="ARBA" id="ARBA00022917"/>
    </source>
</evidence>
<dbReference type="SUPFAM" id="SSF50249">
    <property type="entry name" value="Nucleic acid-binding proteins"/>
    <property type="match status" value="1"/>
</dbReference>
<dbReference type="Gene3D" id="3.30.1360.30">
    <property type="entry name" value="GAD-like domain"/>
    <property type="match status" value="1"/>
</dbReference>
<keyword evidence="5 7" id="KW-0648">Protein biosynthesis</keyword>
<feature type="binding site" evidence="7">
    <location>
        <position position="226"/>
    </location>
    <ligand>
        <name>L-aspartate</name>
        <dbReference type="ChEBI" id="CHEBI:29991"/>
    </ligand>
</feature>
<dbReference type="GO" id="GO:0050560">
    <property type="term" value="F:aspartate-tRNA(Asn) ligase activity"/>
    <property type="evidence" value="ECO:0007669"/>
    <property type="project" value="UniProtKB-EC"/>
</dbReference>
<dbReference type="InterPro" id="IPR047089">
    <property type="entry name" value="Asp-tRNA-ligase_1_N"/>
</dbReference>
<sequence>MKKSFQQYRTHLCHELGLKDVGQKVSLCGWVQSKRDHGGLLFVDLRDREGVTQVVFHPDKDPVLFASAKQIKDEFVIKVVGVVVERPAGTKNAAIPTGEIELEAENLEILNPSLPLPFNLDESIENEELRLSFRFLDLRRKKLLNSLKLRHQVTYVVREYLTSKGFLEIETPILSKSTPEGARDFLVPSRLSPGKFYALPQAPQQYKQLLMVAGIDKYFQIARCFRDEDLRSDRQPEFTQIDIEASFVVVDDILQWVEEMIQQIFSKVLGIELSLPFARITYKQALDLYGSDKPDLRIAWQIQDVGEVFENTEFKIFREVLARGGVIKALNAKQASPVVGPTGIAELEELAKSMGAKGLAYIRIEDKEWKSPIVKFFSMEERKKLENVLGIEPADLILFSAGPWDQACQVLGKVRLQLAEMTRSVPSNEWKFVWVTDFPLFEYSPLEQKWNSVHHPFTRPCQEDIGKLDSGRYDEIRALAYDIVLNGVELGGGSIRIHEKELQEKIFSILGIDKERQKLLFGHLLKAFQYGAPPHGGIALGLDRFVMLLSGAETIRDVIAFPKNRHGVDLLTQSPSEVDFQQLKELHIKLAFPSLDSRLRQEPEIEP</sequence>
<feature type="binding site" evidence="7">
    <location>
        <begin position="226"/>
        <end position="228"/>
    </location>
    <ligand>
        <name>ATP</name>
        <dbReference type="ChEBI" id="CHEBI:30616"/>
    </ligand>
</feature>
<feature type="binding site" evidence="7">
    <location>
        <position position="489"/>
    </location>
    <ligand>
        <name>ATP</name>
        <dbReference type="ChEBI" id="CHEBI:30616"/>
    </ligand>
</feature>
<dbReference type="InterPro" id="IPR012340">
    <property type="entry name" value="NA-bd_OB-fold"/>
</dbReference>
<keyword evidence="4 7" id="KW-0067">ATP-binding</keyword>
<dbReference type="CDD" id="cd00777">
    <property type="entry name" value="AspRS_core"/>
    <property type="match status" value="1"/>
</dbReference>
<keyword evidence="10" id="KW-1185">Reference proteome</keyword>
<evidence type="ECO:0000256" key="6">
    <source>
        <dbReference type="ARBA" id="ARBA00023146"/>
    </source>
</evidence>
<evidence type="ECO:0000256" key="1">
    <source>
        <dbReference type="ARBA" id="ARBA00006303"/>
    </source>
</evidence>
<dbReference type="InterPro" id="IPR047090">
    <property type="entry name" value="AspRS_core"/>
</dbReference>
<feature type="binding site" evidence="7">
    <location>
        <position position="235"/>
    </location>
    <ligand>
        <name>ATP</name>
        <dbReference type="ChEBI" id="CHEBI:30616"/>
    </ligand>
</feature>
<dbReference type="SUPFAM" id="SSF55261">
    <property type="entry name" value="GAD domain-like"/>
    <property type="match status" value="1"/>
</dbReference>
<keyword evidence="7" id="KW-0963">Cytoplasm</keyword>
<feature type="site" description="Important for tRNA non-discrimination" evidence="7">
    <location>
        <position position="37"/>
    </location>
</feature>
<dbReference type="Gene3D" id="2.40.50.140">
    <property type="entry name" value="Nucleic acid-binding proteins"/>
    <property type="match status" value="1"/>
</dbReference>
<name>A0ABM9IA40_9BACT</name>
<evidence type="ECO:0000313" key="10">
    <source>
        <dbReference type="Proteomes" id="UP001161497"/>
    </source>
</evidence>
<dbReference type="InterPro" id="IPR045864">
    <property type="entry name" value="aa-tRNA-synth_II/BPL/LPL"/>
</dbReference>
<accession>A0ABM9IA40</accession>
<feature type="region of interest" description="Aspartate" evidence="7">
    <location>
        <begin position="204"/>
        <end position="207"/>
    </location>
</feature>
<comment type="subunit">
    <text evidence="7">Homodimer.</text>
</comment>
<dbReference type="EMBL" id="OX458932">
    <property type="protein sequence ID" value="CAI9084498.1"/>
    <property type="molecule type" value="Genomic_DNA"/>
</dbReference>
<protein>
    <recommendedName>
        <fullName evidence="7">Aspartate--tRNA(Asp/Asn) ligase</fullName>
        <ecNumber evidence="7">6.1.1.23</ecNumber>
    </recommendedName>
    <alternativeName>
        <fullName evidence="7">Aspartyl-tRNA synthetase</fullName>
        <shortName evidence="7">AspRS</shortName>
    </alternativeName>
    <alternativeName>
        <fullName evidence="7">Non-discriminating aspartyl-tRNA synthetase</fullName>
        <shortName evidence="7">ND-AspRS</shortName>
    </alternativeName>
</protein>
<evidence type="ECO:0000313" key="9">
    <source>
        <dbReference type="EMBL" id="CAI9084498.1"/>
    </source>
</evidence>
<feature type="binding site" evidence="7">
    <location>
        <position position="180"/>
    </location>
    <ligand>
        <name>L-aspartate</name>
        <dbReference type="ChEBI" id="CHEBI:29991"/>
    </ligand>
</feature>
<feature type="binding site" evidence="7">
    <location>
        <position position="496"/>
    </location>
    <ligand>
        <name>L-aspartate</name>
        <dbReference type="ChEBI" id="CHEBI:29991"/>
    </ligand>
</feature>
<gene>
    <name evidence="7 9" type="primary">aspS</name>
    <name evidence="9" type="ORF">MFUM_0088</name>
</gene>
<dbReference type="Pfam" id="PF01336">
    <property type="entry name" value="tRNA_anti-codon"/>
    <property type="match status" value="1"/>
</dbReference>
<comment type="catalytic activity">
    <reaction evidence="7">
        <text>tRNA(Asx) + L-aspartate + ATP = L-aspartyl-tRNA(Asx) + AMP + diphosphate</text>
        <dbReference type="Rhea" id="RHEA:18349"/>
        <dbReference type="Rhea" id="RHEA-COMP:9710"/>
        <dbReference type="Rhea" id="RHEA-COMP:9711"/>
        <dbReference type="ChEBI" id="CHEBI:29991"/>
        <dbReference type="ChEBI" id="CHEBI:30616"/>
        <dbReference type="ChEBI" id="CHEBI:33019"/>
        <dbReference type="ChEBI" id="CHEBI:78442"/>
        <dbReference type="ChEBI" id="CHEBI:78516"/>
        <dbReference type="ChEBI" id="CHEBI:456215"/>
        <dbReference type="EC" id="6.1.1.23"/>
    </reaction>
</comment>
<dbReference type="HAMAP" id="MF_00044">
    <property type="entry name" value="Asp_tRNA_synth_type1"/>
    <property type="match status" value="1"/>
</dbReference>
<dbReference type="Pfam" id="PF00152">
    <property type="entry name" value="tRNA-synt_2"/>
    <property type="match status" value="1"/>
</dbReference>
<dbReference type="PRINTS" id="PR01042">
    <property type="entry name" value="TRNASYNTHASP"/>
</dbReference>
<dbReference type="NCBIfam" id="NF001750">
    <property type="entry name" value="PRK00476.1"/>
    <property type="match status" value="1"/>
</dbReference>
<dbReference type="InterPro" id="IPR004364">
    <property type="entry name" value="Aa-tRNA-synt_II"/>
</dbReference>
<feature type="binding site" evidence="7">
    <location>
        <begin position="541"/>
        <end position="544"/>
    </location>
    <ligand>
        <name>ATP</name>
        <dbReference type="ChEBI" id="CHEBI:30616"/>
    </ligand>
</feature>
<dbReference type="Proteomes" id="UP001161497">
    <property type="component" value="Chromosome"/>
</dbReference>